<dbReference type="Proteomes" id="UP001165136">
    <property type="component" value="Unassembled WGS sequence"/>
</dbReference>
<dbReference type="InterPro" id="IPR015358">
    <property type="entry name" value="Tscrpt_reg_MerR_DNA-bd"/>
</dbReference>
<proteinExistence type="predicted"/>
<gene>
    <name evidence="2" type="ORF">Atai01_18220</name>
</gene>
<feature type="domain" description="Transcription regulator MerR DNA binding" evidence="1">
    <location>
        <begin position="2"/>
        <end position="53"/>
    </location>
</feature>
<evidence type="ECO:0000259" key="1">
    <source>
        <dbReference type="Pfam" id="PF09278"/>
    </source>
</evidence>
<protein>
    <recommendedName>
        <fullName evidence="1">Transcription regulator MerR DNA binding domain-containing protein</fullName>
    </recommendedName>
</protein>
<evidence type="ECO:0000313" key="2">
    <source>
        <dbReference type="EMBL" id="GLY65203.1"/>
    </source>
</evidence>
<dbReference type="InterPro" id="IPR009061">
    <property type="entry name" value="DNA-bd_dom_put_sf"/>
</dbReference>
<organism evidence="2 3">
    <name type="scientific">Amycolatopsis taiwanensis</name>
    <dbReference type="NCBI Taxonomy" id="342230"/>
    <lineage>
        <taxon>Bacteria</taxon>
        <taxon>Bacillati</taxon>
        <taxon>Actinomycetota</taxon>
        <taxon>Actinomycetes</taxon>
        <taxon>Pseudonocardiales</taxon>
        <taxon>Pseudonocardiaceae</taxon>
        <taxon>Amycolatopsis</taxon>
    </lineage>
</organism>
<comment type="caution">
    <text evidence="2">The sequence shown here is derived from an EMBL/GenBank/DDBJ whole genome shotgun (WGS) entry which is preliminary data.</text>
</comment>
<dbReference type="Pfam" id="PF09278">
    <property type="entry name" value="MerR-DNA-bind"/>
    <property type="match status" value="1"/>
</dbReference>
<accession>A0A9W6QZ28</accession>
<name>A0A9W6QZ28_9PSEU</name>
<sequence>MCRDGGLRLDEIAALMGRATSPSPHRWQDIVADRLTAIEADLARLREAHDYLSNALRCQAEHPAVECPYVQRELDDRVAGMLPPDHP</sequence>
<keyword evidence="3" id="KW-1185">Reference proteome</keyword>
<reference evidence="2" key="1">
    <citation type="submission" date="2023-03" db="EMBL/GenBank/DDBJ databases">
        <title>Amycolatopsis taiwanensis NBRC 103393.</title>
        <authorList>
            <person name="Ichikawa N."/>
            <person name="Sato H."/>
            <person name="Tonouchi N."/>
        </authorList>
    </citation>
    <scope>NUCLEOTIDE SEQUENCE</scope>
    <source>
        <strain evidence="2">NBRC 103393</strain>
    </source>
</reference>
<dbReference type="Gene3D" id="1.10.1660.10">
    <property type="match status" value="1"/>
</dbReference>
<dbReference type="SUPFAM" id="SSF46955">
    <property type="entry name" value="Putative DNA-binding domain"/>
    <property type="match status" value="1"/>
</dbReference>
<evidence type="ECO:0000313" key="3">
    <source>
        <dbReference type="Proteomes" id="UP001165136"/>
    </source>
</evidence>
<dbReference type="AlphaFoldDB" id="A0A9W6QZ28"/>
<dbReference type="EMBL" id="BSTI01000003">
    <property type="protein sequence ID" value="GLY65203.1"/>
    <property type="molecule type" value="Genomic_DNA"/>
</dbReference>